<dbReference type="PANTHER" id="PTHR48081">
    <property type="entry name" value="AB HYDROLASE SUPERFAMILY PROTEIN C4A8.06C"/>
    <property type="match status" value="1"/>
</dbReference>
<keyword evidence="6" id="KW-1185">Reference proteome</keyword>
<organism evidence="5 6">
    <name type="scientific">Dactylosporangium darangshiense</name>
    <dbReference type="NCBI Taxonomy" id="579108"/>
    <lineage>
        <taxon>Bacteria</taxon>
        <taxon>Bacillati</taxon>
        <taxon>Actinomycetota</taxon>
        <taxon>Actinomycetes</taxon>
        <taxon>Micromonosporales</taxon>
        <taxon>Micromonosporaceae</taxon>
        <taxon>Dactylosporangium</taxon>
    </lineage>
</organism>
<dbReference type="PROSITE" id="PS01173">
    <property type="entry name" value="LIPASE_GDXG_HIS"/>
    <property type="match status" value="1"/>
</dbReference>
<feature type="region of interest" description="Disordered" evidence="3">
    <location>
        <begin position="20"/>
        <end position="45"/>
    </location>
</feature>
<proteinExistence type="inferred from homology"/>
<dbReference type="EMBL" id="BAABAT010000028">
    <property type="protein sequence ID" value="GAA4257789.1"/>
    <property type="molecule type" value="Genomic_DNA"/>
</dbReference>
<feature type="domain" description="Alpha/beta hydrolase fold-3" evidence="4">
    <location>
        <begin position="68"/>
        <end position="256"/>
    </location>
</feature>
<dbReference type="PANTHER" id="PTHR48081:SF8">
    <property type="entry name" value="ALPHA_BETA HYDROLASE FOLD-3 DOMAIN-CONTAINING PROTEIN-RELATED"/>
    <property type="match status" value="1"/>
</dbReference>
<comment type="similarity">
    <text evidence="1">Belongs to the 'GDXG' lipolytic enzyme family.</text>
</comment>
<evidence type="ECO:0000256" key="3">
    <source>
        <dbReference type="SAM" id="MobiDB-lite"/>
    </source>
</evidence>
<dbReference type="GO" id="GO:0016787">
    <property type="term" value="F:hydrolase activity"/>
    <property type="evidence" value="ECO:0007669"/>
    <property type="project" value="UniProtKB-KW"/>
</dbReference>
<evidence type="ECO:0000313" key="5">
    <source>
        <dbReference type="EMBL" id="GAA4257789.1"/>
    </source>
</evidence>
<dbReference type="SUPFAM" id="SSF53474">
    <property type="entry name" value="alpha/beta-Hydrolases"/>
    <property type="match status" value="1"/>
</dbReference>
<evidence type="ECO:0000259" key="4">
    <source>
        <dbReference type="Pfam" id="PF07859"/>
    </source>
</evidence>
<dbReference type="InterPro" id="IPR029058">
    <property type="entry name" value="AB_hydrolase_fold"/>
</dbReference>
<dbReference type="Proteomes" id="UP001500620">
    <property type="component" value="Unassembled WGS sequence"/>
</dbReference>
<gene>
    <name evidence="5" type="ORF">GCM10022255_075980</name>
</gene>
<protein>
    <submittedName>
        <fullName evidence="5">Alpha/beta hydrolase</fullName>
    </submittedName>
</protein>
<comment type="caution">
    <text evidence="5">The sequence shown here is derived from an EMBL/GenBank/DDBJ whole genome shotgun (WGS) entry which is preliminary data.</text>
</comment>
<reference evidence="6" key="1">
    <citation type="journal article" date="2019" name="Int. J. Syst. Evol. Microbiol.">
        <title>The Global Catalogue of Microorganisms (GCM) 10K type strain sequencing project: providing services to taxonomists for standard genome sequencing and annotation.</title>
        <authorList>
            <consortium name="The Broad Institute Genomics Platform"/>
            <consortium name="The Broad Institute Genome Sequencing Center for Infectious Disease"/>
            <person name="Wu L."/>
            <person name="Ma J."/>
        </authorList>
    </citation>
    <scope>NUCLEOTIDE SEQUENCE [LARGE SCALE GENOMIC DNA]</scope>
    <source>
        <strain evidence="6">JCM 17441</strain>
    </source>
</reference>
<keyword evidence="2 5" id="KW-0378">Hydrolase</keyword>
<accession>A0ABP8DJY1</accession>
<evidence type="ECO:0000256" key="2">
    <source>
        <dbReference type="ARBA" id="ARBA00022801"/>
    </source>
</evidence>
<evidence type="ECO:0000256" key="1">
    <source>
        <dbReference type="ARBA" id="ARBA00010515"/>
    </source>
</evidence>
<evidence type="ECO:0000313" key="6">
    <source>
        <dbReference type="Proteomes" id="UP001500620"/>
    </source>
</evidence>
<sequence length="282" mass="29779">MTIFADEAIERFVLDSRQAGPAPGVDELRQGSRDRAHLRPKGPDMPAHDTVVAGVAVRVFDQQSTSRIVYLHGGGFVLGDLDTHDALCRRLAAATGTTVVSVAYRLAPEHPYPAAIDDAVAVLDWAGALGPVAVGGDSAGAFVGLLASRRTAASLTAQLLLCPLVDITFDQPSAEELGTGFTLDMPTQRQWVSWWAGEASAVPNPLLFDLEGMPPALVVAAQLDPLRDGAERYAKRLEAAGVPVVFRVEPGLVHNFSTMTHLSPAAAAADARFLTDAAAILR</sequence>
<dbReference type="InterPro" id="IPR013094">
    <property type="entry name" value="AB_hydrolase_3"/>
</dbReference>
<dbReference type="RefSeq" id="WP_345134760.1">
    <property type="nucleotide sequence ID" value="NZ_BAABAT010000028.1"/>
</dbReference>
<dbReference type="InterPro" id="IPR050300">
    <property type="entry name" value="GDXG_lipolytic_enzyme"/>
</dbReference>
<dbReference type="Pfam" id="PF07859">
    <property type="entry name" value="Abhydrolase_3"/>
    <property type="match status" value="1"/>
</dbReference>
<name>A0ABP8DJY1_9ACTN</name>
<dbReference type="Gene3D" id="3.40.50.1820">
    <property type="entry name" value="alpha/beta hydrolase"/>
    <property type="match status" value="1"/>
</dbReference>
<dbReference type="InterPro" id="IPR002168">
    <property type="entry name" value="Lipase_GDXG_HIS_AS"/>
</dbReference>
<feature type="compositionally biased region" description="Basic and acidic residues" evidence="3">
    <location>
        <begin position="26"/>
        <end position="37"/>
    </location>
</feature>